<gene>
    <name evidence="1" type="ORF">AD1_228</name>
</gene>
<dbReference type="EMBL" id="MH460463">
    <property type="protein sequence ID" value="AXG67272.1"/>
    <property type="molecule type" value="Genomic_DNA"/>
</dbReference>
<sequence length="177" mass="20717">MQMLKALMTRTSNSDPVDVPKTHDAMIEVLIAIRYMCMKRMVYPVVAATIEQSNNYLVMNKACLQMKPTKVFTALQDPNCEVNSRWLLRAFTRTALHFDLLPVIADRSGDFQPLITRYFTQDDPDFAYRRQYDIRNLTQLTQIRKPRMYLLNGVNYGVQITRQETEEVESRQRGRDS</sequence>
<accession>A0A384ZYF8</accession>
<organism evidence="1 2">
    <name type="scientific">Dickeya phage vB_DsoM_AD1</name>
    <dbReference type="NCBI Taxonomy" id="2283029"/>
    <lineage>
        <taxon>Viruses</taxon>
        <taxon>Duplodnaviria</taxon>
        <taxon>Heunggongvirae</taxon>
        <taxon>Uroviricota</taxon>
        <taxon>Caudoviricetes</taxon>
        <taxon>Alexandravirus</taxon>
        <taxon>Alexandravirus AD1</taxon>
    </lineage>
</organism>
<name>A0A384ZYF8_9CAUD</name>
<keyword evidence="2" id="KW-1185">Reference proteome</keyword>
<reference evidence="1 2" key="1">
    <citation type="journal article" date="2018" name="Front. Microbiol.">
        <title>Jumbo Bacteriophages Are Represented Within an Increasing Diversity of Environmental Viruses Infecting the Emerging Phytopathogen, Dickeya solani.</title>
        <authorList>
            <person name="Day A.W."/>
            <person name="Ahn J."/>
            <person name="Salmond G.P.C."/>
        </authorList>
    </citation>
    <scope>NUCLEOTIDE SEQUENCE [LARGE SCALE GENOMIC DNA]</scope>
</reference>
<proteinExistence type="predicted"/>
<evidence type="ECO:0000313" key="1">
    <source>
        <dbReference type="EMBL" id="AXG67272.1"/>
    </source>
</evidence>
<evidence type="ECO:0000313" key="2">
    <source>
        <dbReference type="Proteomes" id="UP000262440"/>
    </source>
</evidence>
<protein>
    <submittedName>
        <fullName evidence="1">Uncharacterized protein</fullName>
    </submittedName>
</protein>
<dbReference type="Proteomes" id="UP000262440">
    <property type="component" value="Segment"/>
</dbReference>